<dbReference type="PANTHER" id="PTHR35936">
    <property type="entry name" value="MEMBRANE-BOUND LYTIC MUREIN TRANSGLYCOSYLASE F"/>
    <property type="match status" value="1"/>
</dbReference>
<reference evidence="4" key="1">
    <citation type="journal article" date="2021" name="PeerJ">
        <title>Extensive microbial diversity within the chicken gut microbiome revealed by metagenomics and culture.</title>
        <authorList>
            <person name="Gilroy R."/>
            <person name="Ravi A."/>
            <person name="Getino M."/>
            <person name="Pursley I."/>
            <person name="Horton D.L."/>
            <person name="Alikhan N.F."/>
            <person name="Baker D."/>
            <person name="Gharbi K."/>
            <person name="Hall N."/>
            <person name="Watson M."/>
            <person name="Adriaenssens E.M."/>
            <person name="Foster-Nyarko E."/>
            <person name="Jarju S."/>
            <person name="Secka A."/>
            <person name="Antonio M."/>
            <person name="Oren A."/>
            <person name="Chaudhuri R.R."/>
            <person name="La Ragione R."/>
            <person name="Hildebrand F."/>
            <person name="Pallen M.J."/>
        </authorList>
    </citation>
    <scope>NUCLEOTIDE SEQUENCE</scope>
    <source>
        <strain evidence="4">4100</strain>
    </source>
</reference>
<dbReference type="Proteomes" id="UP000711407">
    <property type="component" value="Unassembled WGS sequence"/>
</dbReference>
<evidence type="ECO:0000256" key="2">
    <source>
        <dbReference type="SAM" id="Phobius"/>
    </source>
</evidence>
<dbReference type="AlphaFoldDB" id="A0A921E8P5"/>
<evidence type="ECO:0000256" key="1">
    <source>
        <dbReference type="ARBA" id="ARBA00022729"/>
    </source>
</evidence>
<gene>
    <name evidence="4" type="ORF">K8V47_07325</name>
</gene>
<name>A0A921E8P5_9BACT</name>
<dbReference type="InterPro" id="IPR001638">
    <property type="entry name" value="Solute-binding_3/MltF_N"/>
</dbReference>
<evidence type="ECO:0000313" key="5">
    <source>
        <dbReference type="Proteomes" id="UP000711407"/>
    </source>
</evidence>
<dbReference type="Gene3D" id="3.40.190.10">
    <property type="entry name" value="Periplasmic binding protein-like II"/>
    <property type="match status" value="2"/>
</dbReference>
<accession>A0A921E8P5</accession>
<protein>
    <submittedName>
        <fullName evidence="4">Transporter substrate-binding domain-containing protein</fullName>
    </submittedName>
</protein>
<dbReference type="PANTHER" id="PTHR35936:SF19">
    <property type="entry name" value="AMINO-ACID-BINDING PROTEIN YXEM-RELATED"/>
    <property type="match status" value="1"/>
</dbReference>
<feature type="transmembrane region" description="Helical" evidence="2">
    <location>
        <begin position="12"/>
        <end position="29"/>
    </location>
</feature>
<keyword evidence="2" id="KW-1133">Transmembrane helix</keyword>
<reference evidence="4" key="2">
    <citation type="submission" date="2021-09" db="EMBL/GenBank/DDBJ databases">
        <authorList>
            <person name="Gilroy R."/>
        </authorList>
    </citation>
    <scope>NUCLEOTIDE SEQUENCE</scope>
    <source>
        <strain evidence="4">4100</strain>
    </source>
</reference>
<evidence type="ECO:0000259" key="3">
    <source>
        <dbReference type="SMART" id="SM00062"/>
    </source>
</evidence>
<dbReference type="EMBL" id="DYXT01000038">
    <property type="protein sequence ID" value="HJE39548.1"/>
    <property type="molecule type" value="Genomic_DNA"/>
</dbReference>
<dbReference type="SMART" id="SM00062">
    <property type="entry name" value="PBPb"/>
    <property type="match status" value="1"/>
</dbReference>
<dbReference type="Pfam" id="PF00497">
    <property type="entry name" value="SBP_bac_3"/>
    <property type="match status" value="1"/>
</dbReference>
<keyword evidence="2" id="KW-0812">Transmembrane</keyword>
<keyword evidence="1" id="KW-0732">Signal</keyword>
<evidence type="ECO:0000313" key="4">
    <source>
        <dbReference type="EMBL" id="HJE39548.1"/>
    </source>
</evidence>
<feature type="domain" description="Solute-binding protein family 3/N-terminal" evidence="3">
    <location>
        <begin position="49"/>
        <end position="277"/>
    </location>
</feature>
<keyword evidence="2" id="KW-0472">Membrane</keyword>
<sequence>MLQRPRPARGRALLYAVLLVAALTCMVMLRECSIFRSYRIPYLPSSGDTLDVAIEYSPMSLYRYDDTLGGFNYDVIREIARQKGLPLKFHPLTNISQGLDGLDSHKYDILVADVARTTDMQDRVIFTEPSFLDKQVLVQMRDSVTRKGRVQTQIELGGDTVWVPKGSPAVSRLHNLSREIGREIPVKESDEYGSEQLFMLTSLGQIPMAVVNEATALRLAKDYPQVDVSLGISFTQFQSWLIARDRQQLADSINAALIDFKETDAYARLAKRYRLHR</sequence>
<dbReference type="SUPFAM" id="SSF53850">
    <property type="entry name" value="Periplasmic binding protein-like II"/>
    <property type="match status" value="1"/>
</dbReference>
<comment type="caution">
    <text evidence="4">The sequence shown here is derived from an EMBL/GenBank/DDBJ whole genome shotgun (WGS) entry which is preliminary data.</text>
</comment>
<organism evidence="4 5">
    <name type="scientific">Candidatus Amulumruptor caecigallinarius</name>
    <dbReference type="NCBI Taxonomy" id="2109911"/>
    <lineage>
        <taxon>Bacteria</taxon>
        <taxon>Pseudomonadati</taxon>
        <taxon>Bacteroidota</taxon>
        <taxon>Bacteroidia</taxon>
        <taxon>Bacteroidales</taxon>
        <taxon>Muribaculaceae</taxon>
        <taxon>Candidatus Amulumruptor</taxon>
    </lineage>
</organism>
<proteinExistence type="predicted"/>